<keyword evidence="4 6" id="KW-0067">ATP-binding</keyword>
<reference evidence="6" key="1">
    <citation type="submission" date="2020-09" db="EMBL/GenBank/DDBJ databases">
        <title>Pelagicoccus enzymogenes sp. nov. with an EPS production, isolated from marine sediment.</title>
        <authorList>
            <person name="Feng X."/>
        </authorList>
    </citation>
    <scope>NUCLEOTIDE SEQUENCE</scope>
    <source>
        <strain evidence="6">NFK12</strain>
    </source>
</reference>
<feature type="domain" description="ABC transporter" evidence="5">
    <location>
        <begin position="8"/>
        <end position="242"/>
    </location>
</feature>
<evidence type="ECO:0000313" key="6">
    <source>
        <dbReference type="EMBL" id="MBD5779346.1"/>
    </source>
</evidence>
<dbReference type="RefSeq" id="WP_191616474.1">
    <property type="nucleotide sequence ID" value="NZ_JACYFG010000007.1"/>
</dbReference>
<evidence type="ECO:0000259" key="5">
    <source>
        <dbReference type="PROSITE" id="PS50893"/>
    </source>
</evidence>
<dbReference type="SMART" id="SM00382">
    <property type="entry name" value="AAA"/>
    <property type="match status" value="1"/>
</dbReference>
<evidence type="ECO:0000256" key="1">
    <source>
        <dbReference type="ARBA" id="ARBA00005417"/>
    </source>
</evidence>
<comment type="similarity">
    <text evidence="1">Belongs to the ABC transporter superfamily.</text>
</comment>
<keyword evidence="2" id="KW-0813">Transport</keyword>
<evidence type="ECO:0000256" key="4">
    <source>
        <dbReference type="ARBA" id="ARBA00022840"/>
    </source>
</evidence>
<dbReference type="Gene3D" id="3.40.50.300">
    <property type="entry name" value="P-loop containing nucleotide triphosphate hydrolases"/>
    <property type="match status" value="1"/>
</dbReference>
<sequence length="287" mass="31356">MNELGQAIQLKELTKDFPLMERGRYLRAVDSLSLEIPRNSVFGLLGPNGSGKSTTIRMLLGLSEPSKGEVRILGGSPKDPGIRRQVGYLPDAPYYHKFLTGKELLRFFGKLMGLSKVSLEQQSVELLGQFGLSDAMDRKLGSYSKGMLQRLGFAQALLGDPEILVLDEPTAGVDPVGAAEVGDFVRGLRERGKTVLLCSHLLTQVQDLCDAVGIMNKGRLLASGGIEQLLRPSENPRFSLEGLEESAQAEVARLVELKGGRMKPMGQDLESLFRELVSNDDERSKGQ</sequence>
<dbReference type="Pfam" id="PF00005">
    <property type="entry name" value="ABC_tran"/>
    <property type="match status" value="1"/>
</dbReference>
<dbReference type="PROSITE" id="PS00211">
    <property type="entry name" value="ABC_TRANSPORTER_1"/>
    <property type="match status" value="1"/>
</dbReference>
<dbReference type="PROSITE" id="PS50893">
    <property type="entry name" value="ABC_TRANSPORTER_2"/>
    <property type="match status" value="1"/>
</dbReference>
<keyword evidence="7" id="KW-1185">Reference proteome</keyword>
<dbReference type="InterPro" id="IPR003439">
    <property type="entry name" value="ABC_transporter-like_ATP-bd"/>
</dbReference>
<dbReference type="Proteomes" id="UP000622317">
    <property type="component" value="Unassembled WGS sequence"/>
</dbReference>
<name>A0A927F8T1_9BACT</name>
<proteinExistence type="inferred from homology"/>
<evidence type="ECO:0000256" key="3">
    <source>
        <dbReference type="ARBA" id="ARBA00022741"/>
    </source>
</evidence>
<dbReference type="GO" id="GO:0005524">
    <property type="term" value="F:ATP binding"/>
    <property type="evidence" value="ECO:0007669"/>
    <property type="project" value="UniProtKB-KW"/>
</dbReference>
<dbReference type="InterPro" id="IPR017871">
    <property type="entry name" value="ABC_transporter-like_CS"/>
</dbReference>
<comment type="caution">
    <text evidence="6">The sequence shown here is derived from an EMBL/GenBank/DDBJ whole genome shotgun (WGS) entry which is preliminary data.</text>
</comment>
<dbReference type="GO" id="GO:0016887">
    <property type="term" value="F:ATP hydrolysis activity"/>
    <property type="evidence" value="ECO:0007669"/>
    <property type="project" value="InterPro"/>
</dbReference>
<keyword evidence="3" id="KW-0547">Nucleotide-binding</keyword>
<gene>
    <name evidence="6" type="ORF">IEN85_07555</name>
</gene>
<organism evidence="6 7">
    <name type="scientific">Pelagicoccus enzymogenes</name>
    <dbReference type="NCBI Taxonomy" id="2773457"/>
    <lineage>
        <taxon>Bacteria</taxon>
        <taxon>Pseudomonadati</taxon>
        <taxon>Verrucomicrobiota</taxon>
        <taxon>Opitutia</taxon>
        <taxon>Puniceicoccales</taxon>
        <taxon>Pelagicoccaceae</taxon>
        <taxon>Pelagicoccus</taxon>
    </lineage>
</organism>
<dbReference type="SUPFAM" id="SSF52540">
    <property type="entry name" value="P-loop containing nucleoside triphosphate hydrolases"/>
    <property type="match status" value="1"/>
</dbReference>
<evidence type="ECO:0000313" key="7">
    <source>
        <dbReference type="Proteomes" id="UP000622317"/>
    </source>
</evidence>
<accession>A0A927F8T1</accession>
<dbReference type="PANTHER" id="PTHR43335">
    <property type="entry name" value="ABC TRANSPORTER, ATP-BINDING PROTEIN"/>
    <property type="match status" value="1"/>
</dbReference>
<dbReference type="EMBL" id="JACYFG010000007">
    <property type="protein sequence ID" value="MBD5779346.1"/>
    <property type="molecule type" value="Genomic_DNA"/>
</dbReference>
<evidence type="ECO:0000256" key="2">
    <source>
        <dbReference type="ARBA" id="ARBA00022448"/>
    </source>
</evidence>
<dbReference type="CDD" id="cd03230">
    <property type="entry name" value="ABC_DR_subfamily_A"/>
    <property type="match status" value="1"/>
</dbReference>
<dbReference type="PANTHER" id="PTHR43335:SF4">
    <property type="entry name" value="ABC TRANSPORTER, ATP-BINDING PROTEIN"/>
    <property type="match status" value="1"/>
</dbReference>
<protein>
    <submittedName>
        <fullName evidence="6">ABC transporter ATP-binding protein</fullName>
    </submittedName>
</protein>
<dbReference type="AlphaFoldDB" id="A0A927F8T1"/>
<dbReference type="InterPro" id="IPR027417">
    <property type="entry name" value="P-loop_NTPase"/>
</dbReference>
<dbReference type="InterPro" id="IPR003593">
    <property type="entry name" value="AAA+_ATPase"/>
</dbReference>